<protein>
    <submittedName>
        <fullName evidence="2">Uncharacterized protein</fullName>
    </submittedName>
</protein>
<comment type="caution">
    <text evidence="2">The sequence shown here is derived from an EMBL/GenBank/DDBJ whole genome shotgun (WGS) entry which is preliminary data.</text>
</comment>
<sequence>MAHSFRFAALKSALALIVVTTLLLSALPVQVQAQTDERFFPETGHSIRGGFRAFWEANGSIPNFGFPITPEYQGPNGRIIQWFERARFELVTEGGQSRVELGNLGLEFTQGRVFPKVPPIENSENFRYIPQTQHIIKFGFKEIWETRGAERIFGYPISEEIQEVLDNGEWHTVQYFEKARFEYWPELPPGQRVLISHLGRRLAPTQLPESGPPPPPSPLGELIHDQLPRQGDAFIMPLAAPPGEPFLLYGAGFDPNERISAWLTNAEGESIPLDHEWVERDEDTAWLGFDTTDLPEGNYIAVMQGTSSETVAAAHFRLTRAFVAGPGTPRPANMNGNATPAEVNPGTRVRITGHGLRPNEMVEQWLTEPDGSYVLMFVGDQADASGQIGVQSEAIFWVPEDSLPGVYGIHMRGLESGARISVYFTVVR</sequence>
<evidence type="ECO:0000313" key="2">
    <source>
        <dbReference type="EMBL" id="PDW04243.1"/>
    </source>
</evidence>
<dbReference type="RefSeq" id="WP_097642926.1">
    <property type="nucleotide sequence ID" value="NZ_NQWI01000013.1"/>
</dbReference>
<dbReference type="Proteomes" id="UP000220527">
    <property type="component" value="Unassembled WGS sequence"/>
</dbReference>
<feature type="signal peptide" evidence="1">
    <location>
        <begin position="1"/>
        <end position="33"/>
    </location>
</feature>
<reference evidence="3" key="1">
    <citation type="submission" date="2017-08" db="EMBL/GenBank/DDBJ databases">
        <authorList>
            <person name="Grouzdev D.S."/>
            <person name="Gaisin V.A."/>
            <person name="Rysina M.S."/>
            <person name="Gorlenko V.M."/>
        </authorList>
    </citation>
    <scope>NUCLEOTIDE SEQUENCE [LARGE SCALE GENOMIC DNA]</scope>
    <source>
        <strain evidence="3">Kir15-3F</strain>
    </source>
</reference>
<name>A0A2A6RMS4_9CHLR</name>
<feature type="chain" id="PRO_5012811696" evidence="1">
    <location>
        <begin position="34"/>
        <end position="428"/>
    </location>
</feature>
<dbReference type="OrthoDB" id="144348at2"/>
<dbReference type="AlphaFoldDB" id="A0A2A6RMS4"/>
<keyword evidence="1" id="KW-0732">Signal</keyword>
<organism evidence="2 3">
    <name type="scientific">Candidatus Viridilinea mediisalina</name>
    <dbReference type="NCBI Taxonomy" id="2024553"/>
    <lineage>
        <taxon>Bacteria</taxon>
        <taxon>Bacillati</taxon>
        <taxon>Chloroflexota</taxon>
        <taxon>Chloroflexia</taxon>
        <taxon>Chloroflexales</taxon>
        <taxon>Chloroflexineae</taxon>
        <taxon>Oscillochloridaceae</taxon>
        <taxon>Candidatus Viridilinea</taxon>
    </lineage>
</organism>
<gene>
    <name evidence="2" type="ORF">CJ255_04640</name>
</gene>
<keyword evidence="3" id="KW-1185">Reference proteome</keyword>
<accession>A0A2A6RMS4</accession>
<evidence type="ECO:0000256" key="1">
    <source>
        <dbReference type="SAM" id="SignalP"/>
    </source>
</evidence>
<evidence type="ECO:0000313" key="3">
    <source>
        <dbReference type="Proteomes" id="UP000220527"/>
    </source>
</evidence>
<proteinExistence type="predicted"/>
<dbReference type="EMBL" id="NQWI01000013">
    <property type="protein sequence ID" value="PDW04243.1"/>
    <property type="molecule type" value="Genomic_DNA"/>
</dbReference>